<dbReference type="RefSeq" id="WP_387899379.1">
    <property type="nucleotide sequence ID" value="NZ_JBIBEG010000001.1"/>
</dbReference>
<gene>
    <name evidence="1" type="ORF">ACFY8O_06375</name>
</gene>
<proteinExistence type="predicted"/>
<accession>A0ABW6X0E1</accession>
<dbReference type="EMBL" id="JBIBEG010000001">
    <property type="protein sequence ID" value="MFF5895543.1"/>
    <property type="molecule type" value="Genomic_DNA"/>
</dbReference>
<dbReference type="Proteomes" id="UP001602322">
    <property type="component" value="Unassembled WGS sequence"/>
</dbReference>
<name>A0ABW6X0E1_9ACTN</name>
<organism evidence="1 2">
    <name type="scientific">Streptomyces argenteolus</name>
    <dbReference type="NCBI Taxonomy" id="67274"/>
    <lineage>
        <taxon>Bacteria</taxon>
        <taxon>Bacillati</taxon>
        <taxon>Actinomycetota</taxon>
        <taxon>Actinomycetes</taxon>
        <taxon>Kitasatosporales</taxon>
        <taxon>Streptomycetaceae</taxon>
        <taxon>Streptomyces</taxon>
    </lineage>
</organism>
<comment type="caution">
    <text evidence="1">The sequence shown here is derived from an EMBL/GenBank/DDBJ whole genome shotgun (WGS) entry which is preliminary data.</text>
</comment>
<keyword evidence="2" id="KW-1185">Reference proteome</keyword>
<reference evidence="1 2" key="1">
    <citation type="submission" date="2024-10" db="EMBL/GenBank/DDBJ databases">
        <title>The Natural Products Discovery Center: Release of the First 8490 Sequenced Strains for Exploring Actinobacteria Biosynthetic Diversity.</title>
        <authorList>
            <person name="Kalkreuter E."/>
            <person name="Kautsar S.A."/>
            <person name="Yang D."/>
            <person name="Bader C.D."/>
            <person name="Teijaro C.N."/>
            <person name="Fluegel L."/>
            <person name="Davis C.M."/>
            <person name="Simpson J.R."/>
            <person name="Lauterbach L."/>
            <person name="Steele A.D."/>
            <person name="Gui C."/>
            <person name="Meng S."/>
            <person name="Li G."/>
            <person name="Viehrig K."/>
            <person name="Ye F."/>
            <person name="Su P."/>
            <person name="Kiefer A.F."/>
            <person name="Nichols A."/>
            <person name="Cepeda A.J."/>
            <person name="Yan W."/>
            <person name="Fan B."/>
            <person name="Jiang Y."/>
            <person name="Adhikari A."/>
            <person name="Zheng C.-J."/>
            <person name="Schuster L."/>
            <person name="Cowan T.M."/>
            <person name="Smanski M.J."/>
            <person name="Chevrette M.G."/>
            <person name="De Carvalho L.P.S."/>
            <person name="Shen B."/>
        </authorList>
    </citation>
    <scope>NUCLEOTIDE SEQUENCE [LARGE SCALE GENOMIC DNA]</scope>
    <source>
        <strain evidence="1 2">NPDC012540</strain>
    </source>
</reference>
<evidence type="ECO:0000313" key="1">
    <source>
        <dbReference type="EMBL" id="MFF5895543.1"/>
    </source>
</evidence>
<sequence length="553" mass="60285">MAFAALRTEVASRADLIAVVERAANELGTRDGDRPYDLQEDLALNGQIEPCLYVAQQAVTPAEDASGSGEPQQDFWGWAAVRGNNRTMARQSLFGLTSAEVLTGVPMEKLGAGGHDVSVNPSFWSKRVSDQLNEELSRAVADDDVSARAYRARMVAVVDSDLVIGSPTPKRLYQIVQTSNRRDHVHPPLQFKPNDRARALGRTIIGAYVNEGILDPVTADVLTGDLPLSELPGMPVGATISVQRDIRSMRLLTEFFPTETETARRRAIRASLSEPPPSQLNREHVNQRLRAWSALTSVSFSTPWNPRVADVLDVKTAREGIAPSERILTDLLEDAETDVVAFDELLLYRAPNWLAAFDIVEADRGSMGAQRVHAAASEDEDGEEVALRIRRGTANALKAMRADRTRALGLLREIAATMDEGRDQPRRIDAEGDTVEGEASRDWFNEVFPKAAAVRGRIVIKADPGATAPPPESDTAAVARLLREIAATIDGLQEGVKLVPEFLDEVRAHARAAGIGRPMPEARAAELVVQLTQISIDLRELPEMVLSLGRESG</sequence>
<evidence type="ECO:0000313" key="2">
    <source>
        <dbReference type="Proteomes" id="UP001602322"/>
    </source>
</evidence>
<protein>
    <submittedName>
        <fullName evidence="1">Uncharacterized protein</fullName>
    </submittedName>
</protein>